<evidence type="ECO:0008006" key="3">
    <source>
        <dbReference type="Google" id="ProtNLM"/>
    </source>
</evidence>
<dbReference type="EMBL" id="CP028519">
    <property type="protein sequence ID" value="AVY93830.1"/>
    <property type="molecule type" value="Genomic_DNA"/>
</dbReference>
<organism evidence="1 2">
    <name type="scientific">Microvirgula aerodenitrificans</name>
    <dbReference type="NCBI Taxonomy" id="57480"/>
    <lineage>
        <taxon>Bacteria</taxon>
        <taxon>Pseudomonadati</taxon>
        <taxon>Pseudomonadota</taxon>
        <taxon>Betaproteobacteria</taxon>
        <taxon>Neisseriales</taxon>
        <taxon>Aquaspirillaceae</taxon>
        <taxon>Microvirgula</taxon>
    </lineage>
</organism>
<dbReference type="InterPro" id="IPR035074">
    <property type="entry name" value="EspA/CesA-like"/>
</dbReference>
<gene>
    <name evidence="1" type="ORF">DAI18_07065</name>
</gene>
<dbReference type="InterPro" id="IPR005095">
    <property type="entry name" value="EspA"/>
</dbReference>
<name>A0A2S0P8V3_9NEIS</name>
<dbReference type="Proteomes" id="UP000244173">
    <property type="component" value="Chromosome"/>
</dbReference>
<proteinExistence type="predicted"/>
<dbReference type="KEGG" id="maer:DAI18_07065"/>
<sequence>MKAWRRCPSRPDTPCLRRRPLPPRASCAGSCSTRAVFPETIMTLSIQTAPVFSSKSMAYTDPDIHRFAGGGIWSDVLDNLYKDMNNLGINAADLLAKLNRKREISAEAKGKANMVDSAIAALRKDTDKGAVAKEVVDYLRENRMTLADKTGSKTIDEWLQGKNAAALNKGELATLKAALDSLSSRASDFSAQSNLDLQKLSNTNQLLLSMATNTLAMQKNALDSIIRNIH</sequence>
<evidence type="ECO:0000313" key="2">
    <source>
        <dbReference type="Proteomes" id="UP000244173"/>
    </source>
</evidence>
<dbReference type="SUPFAM" id="SSF116927">
    <property type="entry name" value="EspA/CesA-like"/>
    <property type="match status" value="1"/>
</dbReference>
<dbReference type="Pfam" id="PF03433">
    <property type="entry name" value="EspA"/>
    <property type="match status" value="1"/>
</dbReference>
<reference evidence="1 2" key="1">
    <citation type="submission" date="2018-04" db="EMBL/GenBank/DDBJ databases">
        <title>Denitrifier Microvirgula.</title>
        <authorList>
            <person name="Anderson E."/>
            <person name="Jang J."/>
            <person name="Ishii S."/>
        </authorList>
    </citation>
    <scope>NUCLEOTIDE SEQUENCE [LARGE SCALE GENOMIC DNA]</scope>
    <source>
        <strain evidence="1 2">BE2.4</strain>
    </source>
</reference>
<keyword evidence="2" id="KW-1185">Reference proteome</keyword>
<protein>
    <recommendedName>
        <fullName evidence="3">EspA-like secreted protein</fullName>
    </recommendedName>
</protein>
<accession>A0A2S0P8V3</accession>
<evidence type="ECO:0000313" key="1">
    <source>
        <dbReference type="EMBL" id="AVY93830.1"/>
    </source>
</evidence>
<dbReference type="AlphaFoldDB" id="A0A2S0P8V3"/>